<comment type="caution">
    <text evidence="2">The sequence shown here is derived from an EMBL/GenBank/DDBJ whole genome shotgun (WGS) entry which is preliminary data.</text>
</comment>
<name>A0A3M7P444_BRAPC</name>
<evidence type="ECO:0000256" key="1">
    <source>
        <dbReference type="SAM" id="Phobius"/>
    </source>
</evidence>
<evidence type="ECO:0000313" key="2">
    <source>
        <dbReference type="EMBL" id="RMZ93699.1"/>
    </source>
</evidence>
<organism evidence="2 3">
    <name type="scientific">Brachionus plicatilis</name>
    <name type="common">Marine rotifer</name>
    <name type="synonym">Brachionus muelleri</name>
    <dbReference type="NCBI Taxonomy" id="10195"/>
    <lineage>
        <taxon>Eukaryota</taxon>
        <taxon>Metazoa</taxon>
        <taxon>Spiralia</taxon>
        <taxon>Gnathifera</taxon>
        <taxon>Rotifera</taxon>
        <taxon>Eurotatoria</taxon>
        <taxon>Monogononta</taxon>
        <taxon>Pseudotrocha</taxon>
        <taxon>Ploima</taxon>
        <taxon>Brachionidae</taxon>
        <taxon>Brachionus</taxon>
    </lineage>
</organism>
<dbReference type="Proteomes" id="UP000276133">
    <property type="component" value="Unassembled WGS sequence"/>
</dbReference>
<keyword evidence="3" id="KW-1185">Reference proteome</keyword>
<dbReference type="AlphaFoldDB" id="A0A3M7P444"/>
<protein>
    <submittedName>
        <fullName evidence="2">Uncharacterized protein</fullName>
    </submittedName>
</protein>
<accession>A0A3M7P444</accession>
<dbReference type="EMBL" id="REGN01013616">
    <property type="protein sequence ID" value="RMZ93699.1"/>
    <property type="molecule type" value="Genomic_DNA"/>
</dbReference>
<reference evidence="2 3" key="1">
    <citation type="journal article" date="2018" name="Sci. Rep.">
        <title>Genomic signatures of local adaptation to the degree of environmental predictability in rotifers.</title>
        <authorList>
            <person name="Franch-Gras L."/>
            <person name="Hahn C."/>
            <person name="Garcia-Roger E.M."/>
            <person name="Carmona M.J."/>
            <person name="Serra M."/>
            <person name="Gomez A."/>
        </authorList>
    </citation>
    <scope>NUCLEOTIDE SEQUENCE [LARGE SCALE GENOMIC DNA]</scope>
    <source>
        <strain evidence="2">HYR1</strain>
    </source>
</reference>
<gene>
    <name evidence="2" type="ORF">BpHYR1_002967</name>
</gene>
<keyword evidence="1" id="KW-1133">Transmembrane helix</keyword>
<evidence type="ECO:0000313" key="3">
    <source>
        <dbReference type="Proteomes" id="UP000276133"/>
    </source>
</evidence>
<keyword evidence="1" id="KW-0472">Membrane</keyword>
<proteinExistence type="predicted"/>
<keyword evidence="1" id="KW-0812">Transmembrane</keyword>
<feature type="transmembrane region" description="Helical" evidence="1">
    <location>
        <begin position="104"/>
        <end position="130"/>
    </location>
</feature>
<sequence length="185" mass="20956">MDVLSYRKGKNFFSHGFHVSPLRYSIHASGVSGGSVSLMCLRASSSKTSPVGVSLLIINLRLVKLFFLIPCFSNSTRPLNASSIKIQPLNPLDMQSFQNDRESGLFGISVVLIVVFLFSTIALILVRIGIFRIAMPRFQWVDWFTLHEWINLHFRLSINSRSFTSSNKHATLFQNSEIFMNKLNI</sequence>